<dbReference type="Pfam" id="PF09586">
    <property type="entry name" value="YfhO"/>
    <property type="match status" value="1"/>
</dbReference>
<feature type="transmembrane region" description="Helical" evidence="1">
    <location>
        <begin position="440"/>
        <end position="458"/>
    </location>
</feature>
<keyword evidence="1" id="KW-0812">Transmembrane</keyword>
<feature type="transmembrane region" description="Helical" evidence="1">
    <location>
        <begin position="194"/>
        <end position="213"/>
    </location>
</feature>
<evidence type="ECO:0000256" key="1">
    <source>
        <dbReference type="SAM" id="Phobius"/>
    </source>
</evidence>
<keyword evidence="1" id="KW-1133">Transmembrane helix</keyword>
<dbReference type="Proteomes" id="UP000583639">
    <property type="component" value="Unassembled WGS sequence"/>
</dbReference>
<organism evidence="2 3">
    <name type="scientific">Phocaeicola vulgatus</name>
    <name type="common">Bacteroides vulgatus</name>
    <dbReference type="NCBI Taxonomy" id="821"/>
    <lineage>
        <taxon>Bacteria</taxon>
        <taxon>Pseudomonadati</taxon>
        <taxon>Bacteroidota</taxon>
        <taxon>Bacteroidia</taxon>
        <taxon>Bacteroidales</taxon>
        <taxon>Bacteroidaceae</taxon>
        <taxon>Phocaeicola</taxon>
    </lineage>
</organism>
<proteinExistence type="predicted"/>
<feature type="transmembrane region" description="Helical" evidence="1">
    <location>
        <begin position="122"/>
        <end position="141"/>
    </location>
</feature>
<reference evidence="2 3" key="1">
    <citation type="submission" date="2020-04" db="EMBL/GenBank/DDBJ databases">
        <title>A novel gut-associated lysogenic phage, Bacteroides phage BV01, alters the host transcriptome and bile acid metabolism in Bacteroides vulgatus.</title>
        <authorList>
            <person name="Campbell D.E."/>
            <person name="Ly L."/>
            <person name="Ridlon J.M."/>
            <person name="Hsiao A."/>
            <person name="Degnan P.H."/>
        </authorList>
    </citation>
    <scope>NUCLEOTIDE SEQUENCE [LARGE SCALE GENOMIC DNA]</scope>
    <source>
        <strain evidence="2 3">VPI-BV8526</strain>
    </source>
</reference>
<dbReference type="PANTHER" id="PTHR38454:SF1">
    <property type="entry name" value="INTEGRAL MEMBRANE PROTEIN"/>
    <property type="match status" value="1"/>
</dbReference>
<feature type="transmembrane region" description="Helical" evidence="1">
    <location>
        <begin position="802"/>
        <end position="822"/>
    </location>
</feature>
<dbReference type="InterPro" id="IPR018580">
    <property type="entry name" value="Uncharacterised_YfhO"/>
</dbReference>
<evidence type="ECO:0000313" key="3">
    <source>
        <dbReference type="Proteomes" id="UP000583639"/>
    </source>
</evidence>
<feature type="transmembrane region" description="Helical" evidence="1">
    <location>
        <begin position="100"/>
        <end position="115"/>
    </location>
</feature>
<feature type="transmembrane region" description="Helical" evidence="1">
    <location>
        <begin position="171"/>
        <end position="188"/>
    </location>
</feature>
<feature type="transmembrane region" description="Helical" evidence="1">
    <location>
        <begin position="225"/>
        <end position="244"/>
    </location>
</feature>
<keyword evidence="1" id="KW-0472">Membrane</keyword>
<evidence type="ECO:0000313" key="2">
    <source>
        <dbReference type="EMBL" id="NMW42772.1"/>
    </source>
</evidence>
<dbReference type="AlphaFoldDB" id="A0A848R786"/>
<feature type="transmembrane region" description="Helical" evidence="1">
    <location>
        <begin position="497"/>
        <end position="514"/>
    </location>
</feature>
<dbReference type="RefSeq" id="WP_172770433.1">
    <property type="nucleotide sequence ID" value="NZ_JABDSI010000139.1"/>
</dbReference>
<comment type="caution">
    <text evidence="2">The sequence shown here is derived from an EMBL/GenBank/DDBJ whole genome shotgun (WGS) entry which is preliminary data.</text>
</comment>
<accession>A0A848R786</accession>
<name>A0A848R786_PHOVU</name>
<feature type="transmembrane region" description="Helical" evidence="1">
    <location>
        <begin position="399"/>
        <end position="419"/>
    </location>
</feature>
<sequence length="844" mass="94625">MNLFKRILPDIVVIILFAVISFVYFFPAVTEGRILSQHDSVAGIGAGEEAKEYLERTGERTRWTNSIFGGMPTYQMAPSYDSTDTLKGVEKLYHLYLPNYVWYVFVMLLGFYILLRAFDFSVWLASLGAVLWAFSSYFFIIIAAGHIWKFVTLAYIPPTIAGMVLAYRGKYLSGGLLTAVFVALQIVSNHVQMSYYFLFVMLFMAVAFGVDAWQKKEMPRFLKATGVLLMAGILGVCINLSNLYHTYEYSKETMRGKSELVKPDSHNQTKSGLERDYITQWSYGIGETFSLLVPNVKGGASVPLAANEKAMEKANPMYNSIYSQIGQYWGEQPGTSGPVYVGAFVMFLFVLGLFIVKGPMKWALLSATVLSVLLSWGKNFMGFTDFFLDYIPMYDKFRAVSSILVIAEFTIPLLAVLALKEVMARPQLVKEQARSFYISLGLTGGIALLFALAPGFFFPSYVSSMEMQALQGIPADQLAPLLANLEEIRQSIFTSDAWRSFFVIMIGTAVLWLYGMGKLKAKVTILALAVLCLADMWSVNKRYLYDEQFVEKVQQDNSFKPTETDKAILADKTLDFRVLNLAGNTFNENTTSYWHKSIGGYHAAKLRRYQEMIEEHISTEMNGVFKAVSEAGGDMQKVAPSGFPVLNMLNTRYFIFPLQGGKTVPIQNPYTLGNAWFVNEVQYVDNANEEIDALHRIDPAKTAVVDKKFSAEVKSAAETDTLGTIKLTAYEPNDLKYEVNSKTGGTVVFSEIYYPGWQAYIDGVEAPHGRADYILRAMNVPAGKHVVEFKFDPKSLHVTETVAFVALGVLTCVLVLFLFLQVRRGTFIKYYKISQLIHTQSIAN</sequence>
<protein>
    <submittedName>
        <fullName evidence="2">YfhO family protein</fullName>
    </submittedName>
</protein>
<dbReference type="PANTHER" id="PTHR38454">
    <property type="entry name" value="INTEGRAL MEMBRANE PROTEIN-RELATED"/>
    <property type="match status" value="1"/>
</dbReference>
<feature type="transmembrane region" description="Helical" evidence="1">
    <location>
        <begin position="7"/>
        <end position="26"/>
    </location>
</feature>
<dbReference type="EMBL" id="JABDSI010000139">
    <property type="protein sequence ID" value="NMW42772.1"/>
    <property type="molecule type" value="Genomic_DNA"/>
</dbReference>
<feature type="transmembrane region" description="Helical" evidence="1">
    <location>
        <begin position="337"/>
        <end position="355"/>
    </location>
</feature>
<gene>
    <name evidence="2" type="ORF">HKQ55_22230</name>
</gene>
<feature type="transmembrane region" description="Helical" evidence="1">
    <location>
        <begin position="521"/>
        <end position="539"/>
    </location>
</feature>